<evidence type="ECO:0000313" key="2">
    <source>
        <dbReference type="Proteomes" id="UP000824090"/>
    </source>
</evidence>
<dbReference type="AlphaFoldDB" id="A0A9D1HZ68"/>
<reference evidence="1" key="1">
    <citation type="submission" date="2020-10" db="EMBL/GenBank/DDBJ databases">
        <authorList>
            <person name="Gilroy R."/>
        </authorList>
    </citation>
    <scope>NUCLEOTIDE SEQUENCE</scope>
    <source>
        <strain evidence="1">ChiHcec3-6078</strain>
    </source>
</reference>
<dbReference type="Proteomes" id="UP000824090">
    <property type="component" value="Unassembled WGS sequence"/>
</dbReference>
<name>A0A9D1HZ68_9FIRM</name>
<reference evidence="1" key="2">
    <citation type="journal article" date="2021" name="PeerJ">
        <title>Extensive microbial diversity within the chicken gut microbiome revealed by metagenomics and culture.</title>
        <authorList>
            <person name="Gilroy R."/>
            <person name="Ravi A."/>
            <person name="Getino M."/>
            <person name="Pursley I."/>
            <person name="Horton D.L."/>
            <person name="Alikhan N.F."/>
            <person name="Baker D."/>
            <person name="Gharbi K."/>
            <person name="Hall N."/>
            <person name="Watson M."/>
            <person name="Adriaenssens E.M."/>
            <person name="Foster-Nyarko E."/>
            <person name="Jarju S."/>
            <person name="Secka A."/>
            <person name="Antonio M."/>
            <person name="Oren A."/>
            <person name="Chaudhuri R.R."/>
            <person name="La Ragione R."/>
            <person name="Hildebrand F."/>
            <person name="Pallen M.J."/>
        </authorList>
    </citation>
    <scope>NUCLEOTIDE SEQUENCE</scope>
    <source>
        <strain evidence="1">ChiHcec3-6078</strain>
    </source>
</reference>
<comment type="caution">
    <text evidence="1">The sequence shown here is derived from an EMBL/GenBank/DDBJ whole genome shotgun (WGS) entry which is preliminary data.</text>
</comment>
<organism evidence="1 2">
    <name type="scientific">Candidatus Allocopromorpha excrementigallinarum</name>
    <dbReference type="NCBI Taxonomy" id="2840742"/>
    <lineage>
        <taxon>Bacteria</taxon>
        <taxon>Bacillati</taxon>
        <taxon>Bacillota</taxon>
        <taxon>Clostridia</taxon>
        <taxon>Eubacteriales</taxon>
        <taxon>Eubacteriaceae</taxon>
        <taxon>Eubacteriaceae incertae sedis</taxon>
        <taxon>Candidatus Allocopromorpha</taxon>
    </lineage>
</organism>
<sequence>MQLPIKTRILQYALEKGEPFTKYDIEKDLKNEYPNERLFSLKTIDDYLNQLMVVGFISKEKIEFEKDGELLITFRATAYGQTRYKYVKGKGPYGAVH</sequence>
<proteinExistence type="predicted"/>
<protein>
    <submittedName>
        <fullName evidence="1">Uncharacterized protein</fullName>
    </submittedName>
</protein>
<dbReference type="EMBL" id="DVMP01000021">
    <property type="protein sequence ID" value="HIU25064.1"/>
    <property type="molecule type" value="Genomic_DNA"/>
</dbReference>
<accession>A0A9D1HZ68</accession>
<gene>
    <name evidence="1" type="ORF">IAC50_01010</name>
</gene>
<evidence type="ECO:0000313" key="1">
    <source>
        <dbReference type="EMBL" id="HIU25064.1"/>
    </source>
</evidence>